<dbReference type="EMBL" id="AZMM01014408">
    <property type="protein sequence ID" value="ETJ31084.1"/>
    <property type="molecule type" value="Genomic_DNA"/>
</dbReference>
<name>W1XQE9_9ZZZZ</name>
<reference evidence="1" key="1">
    <citation type="submission" date="2013-12" db="EMBL/GenBank/DDBJ databases">
        <title>A Varibaculum cambriense genome reconstructed from a premature infant gut community with otherwise low bacterial novelty that shifts toward anaerobic metabolism during the third week of life.</title>
        <authorList>
            <person name="Brown C.T."/>
            <person name="Sharon I."/>
            <person name="Thomas B.C."/>
            <person name="Castelle C.J."/>
            <person name="Morowitz M.J."/>
            <person name="Banfield J.F."/>
        </authorList>
    </citation>
    <scope>NUCLEOTIDE SEQUENCE</scope>
</reference>
<protein>
    <submittedName>
        <fullName evidence="1">Radical SAM protein</fullName>
    </submittedName>
</protein>
<comment type="caution">
    <text evidence="1">The sequence shown here is derived from an EMBL/GenBank/DDBJ whole genome shotgun (WGS) entry which is preliminary data.</text>
</comment>
<feature type="non-terminal residue" evidence="1">
    <location>
        <position position="80"/>
    </location>
</feature>
<proteinExistence type="predicted"/>
<accession>W1XQE9</accession>
<sequence>PAMGELVVNEQYKQRIERCIDEHASQYTYALSNDCFNLTDYATYENLGFSGVSAYNADNSGYIDNTNNDRTNYIRNNGIA</sequence>
<gene>
    <name evidence="1" type="ORF">Q604_UNBC14408G0001</name>
</gene>
<feature type="non-terminal residue" evidence="1">
    <location>
        <position position="1"/>
    </location>
</feature>
<dbReference type="AlphaFoldDB" id="W1XQE9"/>
<evidence type="ECO:0000313" key="1">
    <source>
        <dbReference type="EMBL" id="ETJ31084.1"/>
    </source>
</evidence>
<organism evidence="1">
    <name type="scientific">human gut metagenome</name>
    <dbReference type="NCBI Taxonomy" id="408170"/>
    <lineage>
        <taxon>unclassified sequences</taxon>
        <taxon>metagenomes</taxon>
        <taxon>organismal metagenomes</taxon>
    </lineage>
</organism>